<sequence length="56" mass="7022">MWEIFQFYKGMINMLKTIISYIPSWQVFVQTFIVFFIPYLMSKLFNWIQTSKEEWE</sequence>
<dbReference type="EMBL" id="CVRB01000003">
    <property type="protein sequence ID" value="CRK82695.1"/>
    <property type="molecule type" value="Genomic_DNA"/>
</dbReference>
<accession>A0A0U1NXC8</accession>
<name>A0A0U1NXC8_9BACI</name>
<organism evidence="2 3">
    <name type="scientific">Neobacillus massiliamazoniensis</name>
    <dbReference type="NCBI Taxonomy" id="1499688"/>
    <lineage>
        <taxon>Bacteria</taxon>
        <taxon>Bacillati</taxon>
        <taxon>Bacillota</taxon>
        <taxon>Bacilli</taxon>
        <taxon>Bacillales</taxon>
        <taxon>Bacillaceae</taxon>
        <taxon>Neobacillus</taxon>
    </lineage>
</organism>
<evidence type="ECO:0000313" key="2">
    <source>
        <dbReference type="EMBL" id="CRK82695.1"/>
    </source>
</evidence>
<keyword evidence="1" id="KW-0812">Transmembrane</keyword>
<evidence type="ECO:0000256" key="1">
    <source>
        <dbReference type="SAM" id="Phobius"/>
    </source>
</evidence>
<keyword evidence="1" id="KW-0472">Membrane</keyword>
<dbReference type="AlphaFoldDB" id="A0A0U1NXC8"/>
<dbReference type="Proteomes" id="UP000199087">
    <property type="component" value="Unassembled WGS sequence"/>
</dbReference>
<keyword evidence="1" id="KW-1133">Transmembrane helix</keyword>
<proteinExistence type="predicted"/>
<gene>
    <name evidence="2" type="ORF">BN000_02639</name>
</gene>
<reference evidence="3" key="1">
    <citation type="submission" date="2015-05" db="EMBL/GenBank/DDBJ databases">
        <authorList>
            <person name="Urmite Genomes"/>
        </authorList>
    </citation>
    <scope>NUCLEOTIDE SEQUENCE [LARGE SCALE GENOMIC DNA]</scope>
    <source>
        <strain evidence="3">LF1</strain>
    </source>
</reference>
<feature type="transmembrane region" description="Helical" evidence="1">
    <location>
        <begin position="21"/>
        <end position="41"/>
    </location>
</feature>
<protein>
    <submittedName>
        <fullName evidence="2">Uncharacterized protein</fullName>
    </submittedName>
</protein>
<dbReference type="STRING" id="1499688.BN000_02639"/>
<keyword evidence="3" id="KW-1185">Reference proteome</keyword>
<evidence type="ECO:0000313" key="3">
    <source>
        <dbReference type="Proteomes" id="UP000199087"/>
    </source>
</evidence>